<sequence>MDIVDIANDYAERELAERLYSRVKYVGERPVRM</sequence>
<proteinExistence type="predicted"/>
<accession>A0AAU8GTB0</accession>
<name>A0AAU8GTB0_9VIRU</name>
<dbReference type="EMBL" id="PP931175">
    <property type="protein sequence ID" value="XCH45331.1"/>
    <property type="molecule type" value="Genomic_DNA"/>
</dbReference>
<protein>
    <submittedName>
        <fullName evidence="1">Uncharacterized protein</fullName>
    </submittedName>
</protein>
<reference evidence="1" key="1">
    <citation type="submission" date="2024-06" db="EMBL/GenBank/DDBJ databases">
        <authorList>
            <person name="Yerushalmy O."/>
            <person name="Alkalay-Oren S."/>
            <person name="Coppenhagn-Glazer S."/>
            <person name="Hazan R."/>
        </authorList>
    </citation>
    <scope>NUCLEOTIDE SEQUENCE</scope>
</reference>
<evidence type="ECO:0000313" key="1">
    <source>
        <dbReference type="EMBL" id="XCH45331.1"/>
    </source>
</evidence>
<organism evidence="1">
    <name type="scientific">Pseudomonas phage PACT201</name>
    <dbReference type="NCBI Taxonomy" id="3230130"/>
    <lineage>
        <taxon>Viruses</taxon>
    </lineage>
</organism>